<feature type="domain" description="Amidase" evidence="2">
    <location>
        <begin position="27"/>
        <end position="433"/>
    </location>
</feature>
<dbReference type="KEGG" id="pcx:LPB68_21340"/>
<dbReference type="GO" id="GO:0003824">
    <property type="term" value="F:catalytic activity"/>
    <property type="evidence" value="ECO:0007669"/>
    <property type="project" value="InterPro"/>
</dbReference>
<dbReference type="AlphaFoldDB" id="A0A167FEI1"/>
<dbReference type="InterPro" id="IPR000120">
    <property type="entry name" value="Amidase"/>
</dbReference>
<keyword evidence="4" id="KW-1185">Reference proteome</keyword>
<dbReference type="EMBL" id="LSFN01000005">
    <property type="protein sequence ID" value="OAB76469.1"/>
    <property type="molecule type" value="Genomic_DNA"/>
</dbReference>
<evidence type="ECO:0000313" key="4">
    <source>
        <dbReference type="Proteomes" id="UP000077134"/>
    </source>
</evidence>
<evidence type="ECO:0000313" key="3">
    <source>
        <dbReference type="EMBL" id="OAB76469.1"/>
    </source>
</evidence>
<name>A0A167FEI1_9BACL</name>
<dbReference type="SUPFAM" id="SSF75304">
    <property type="entry name" value="Amidase signature (AS) enzymes"/>
    <property type="match status" value="1"/>
</dbReference>
<comment type="similarity">
    <text evidence="1">Belongs to the amidase family.</text>
</comment>
<dbReference type="PANTHER" id="PTHR11895">
    <property type="entry name" value="TRANSAMIDASE"/>
    <property type="match status" value="1"/>
</dbReference>
<comment type="caution">
    <text evidence="3">The sequence shown here is derived from an EMBL/GenBank/DDBJ whole genome shotgun (WGS) entry which is preliminary data.</text>
</comment>
<dbReference type="RefSeq" id="WP_068655213.1">
    <property type="nucleotide sequence ID" value="NZ_CP017770.1"/>
</dbReference>
<dbReference type="Gene3D" id="3.90.1300.10">
    <property type="entry name" value="Amidase signature (AS) domain"/>
    <property type="match status" value="1"/>
</dbReference>
<gene>
    <name evidence="3" type="ORF">PNBC_03400</name>
</gene>
<dbReference type="OrthoDB" id="9811471at2"/>
<evidence type="ECO:0000259" key="2">
    <source>
        <dbReference type="Pfam" id="PF01425"/>
    </source>
</evidence>
<protein>
    <recommendedName>
        <fullName evidence="2">Amidase domain-containing protein</fullName>
    </recommendedName>
</protein>
<proteinExistence type="inferred from homology"/>
<dbReference type="PANTHER" id="PTHR11895:SF7">
    <property type="entry name" value="GLUTAMYL-TRNA(GLN) AMIDOTRANSFERASE SUBUNIT A, MITOCHONDRIAL"/>
    <property type="match status" value="1"/>
</dbReference>
<evidence type="ECO:0000256" key="1">
    <source>
        <dbReference type="ARBA" id="ARBA00009199"/>
    </source>
</evidence>
<reference evidence="3 4" key="1">
    <citation type="submission" date="2016-02" db="EMBL/GenBank/DDBJ databases">
        <title>Paenibacillus sp. LPB0068, isolated from Crassostrea gigas.</title>
        <authorList>
            <person name="Shin S.-K."/>
            <person name="Yi H."/>
        </authorList>
    </citation>
    <scope>NUCLEOTIDE SEQUENCE [LARGE SCALE GENOMIC DNA]</scope>
    <source>
        <strain evidence="3 4">LPB0068</strain>
    </source>
</reference>
<accession>A0A167FEI1</accession>
<organism evidence="3 4">
    <name type="scientific">Paenibacillus crassostreae</name>
    <dbReference type="NCBI Taxonomy" id="1763538"/>
    <lineage>
        <taxon>Bacteria</taxon>
        <taxon>Bacillati</taxon>
        <taxon>Bacillota</taxon>
        <taxon>Bacilli</taxon>
        <taxon>Bacillales</taxon>
        <taxon>Paenibacillaceae</taxon>
        <taxon>Paenibacillus</taxon>
    </lineage>
</organism>
<dbReference type="InterPro" id="IPR023631">
    <property type="entry name" value="Amidase_dom"/>
</dbReference>
<dbReference type="Proteomes" id="UP000077134">
    <property type="component" value="Unassembled WGS sequence"/>
</dbReference>
<sequence>MMGQLMKDYDIPGLVQLVKSKQISPVEITKHFLEKIEEHEPSLQAWVTVTGTEALQKAELVEKKIMMGEKVGLLAGIPFAAKDVFCTAGIKTTAGSKVVEDYVPDFNATSISLLEQEDAILLGKSTTTEFAYAITMKTRNPWNINHTSGGSSSGSSAAVASGMSAFALGTQTGGSLIRPTAFCGLVSMKATLGRLSRAGVLPVSWTLDHIGAMTRTVKEQALLLHVLSGYDEQDRISLDIPKIDHQITELKDLSGIKIGVPTRYFFDDIEEDVGLSVKAGIQALSERGAQIIEIDLPEIFEAAIAAHSIIIHSEAASHHEETFNEVYQKYSPYLQERLAVARIIPTTTYLKAQEIRTLYIQAIHELFEQVHVMIVPSAPTTAPKGEGTGDSRFNSPFTMAGVPALTVPCGLAGNGLPVGMQIVGRALSEELLLSIGAYCEATFNFNKEAVLYG</sequence>
<dbReference type="InterPro" id="IPR036928">
    <property type="entry name" value="AS_sf"/>
</dbReference>
<dbReference type="Pfam" id="PF01425">
    <property type="entry name" value="Amidase"/>
    <property type="match status" value="1"/>
</dbReference>
<dbReference type="STRING" id="1763538.LPB68_21340"/>